<accession>A0A4P9VKL3</accession>
<dbReference type="Proteomes" id="UP000257039">
    <property type="component" value="Unassembled WGS sequence"/>
</dbReference>
<dbReference type="PANTHER" id="PTHR33803:SF3">
    <property type="entry name" value="BLL1974 PROTEIN"/>
    <property type="match status" value="1"/>
</dbReference>
<evidence type="ECO:0008006" key="3">
    <source>
        <dbReference type="Google" id="ProtNLM"/>
    </source>
</evidence>
<comment type="caution">
    <text evidence="1">The sequence shown here is derived from an EMBL/GenBank/DDBJ whole genome shotgun (WGS) entry which is preliminary data.</text>
</comment>
<dbReference type="RefSeq" id="WP_094787080.1">
    <property type="nucleotide sequence ID" value="NZ_NDXW01000001.1"/>
</dbReference>
<dbReference type="AlphaFoldDB" id="A0A4P9VKL3"/>
<dbReference type="EMBL" id="NDXW01000001">
    <property type="protein sequence ID" value="RDH43838.1"/>
    <property type="molecule type" value="Genomic_DNA"/>
</dbReference>
<organism evidence="1 2">
    <name type="scientific">Zooshikella ganghwensis</name>
    <dbReference type="NCBI Taxonomy" id="202772"/>
    <lineage>
        <taxon>Bacteria</taxon>
        <taxon>Pseudomonadati</taxon>
        <taxon>Pseudomonadota</taxon>
        <taxon>Gammaproteobacteria</taxon>
        <taxon>Oceanospirillales</taxon>
        <taxon>Zooshikellaceae</taxon>
        <taxon>Zooshikella</taxon>
    </lineage>
</organism>
<name>A0A4P9VKL3_9GAMM</name>
<sequence length="140" mass="16299">MSLHGDAKDESTVDIDTTVQEKFITYPTGAKLAIKIISRLNKLAKFYGVKQRRTYVKEVKKLRIDLRFYRHVKKRSKAKKALKRLRTIAGTLLRELERKLPSEIFKAYEDDVALYRKVLGPVNTNVVTIGSWRLQHNNLK</sequence>
<proteinExistence type="predicted"/>
<protein>
    <recommendedName>
        <fullName evidence="3">Transposase</fullName>
    </recommendedName>
</protein>
<dbReference type="PANTHER" id="PTHR33803">
    <property type="entry name" value="IS1478 TRANSPOSASE"/>
    <property type="match status" value="1"/>
</dbReference>
<keyword evidence="2" id="KW-1185">Reference proteome</keyword>
<reference evidence="1 2" key="1">
    <citation type="submission" date="2017-04" db="EMBL/GenBank/DDBJ databases">
        <title>Draft genome sequence of Zooshikella ganghwensis VG4 isolated from Red Sea sediments.</title>
        <authorList>
            <person name="Rehman Z."/>
            <person name="Alam I."/>
            <person name="Kamau A."/>
            <person name="Bajic V."/>
            <person name="Leiknes T."/>
        </authorList>
    </citation>
    <scope>NUCLEOTIDE SEQUENCE [LARGE SCALE GENOMIC DNA]</scope>
    <source>
        <strain evidence="1 2">VG4</strain>
    </source>
</reference>
<gene>
    <name evidence="1" type="ORF">B9G39_10495</name>
</gene>
<evidence type="ECO:0000313" key="2">
    <source>
        <dbReference type="Proteomes" id="UP000257039"/>
    </source>
</evidence>
<evidence type="ECO:0000313" key="1">
    <source>
        <dbReference type="EMBL" id="RDH43838.1"/>
    </source>
</evidence>